<dbReference type="SUPFAM" id="SSF48498">
    <property type="entry name" value="Tetracyclin repressor-like, C-terminal domain"/>
    <property type="match status" value="1"/>
</dbReference>
<dbReference type="Gene3D" id="1.10.357.10">
    <property type="entry name" value="Tetracycline Repressor, domain 2"/>
    <property type="match status" value="1"/>
</dbReference>
<evidence type="ECO:0000256" key="1">
    <source>
        <dbReference type="ARBA" id="ARBA00023015"/>
    </source>
</evidence>
<evidence type="ECO:0000256" key="4">
    <source>
        <dbReference type="PROSITE-ProRule" id="PRU00335"/>
    </source>
</evidence>
<dbReference type="AlphaFoldDB" id="A0A2M7G0L7"/>
<keyword evidence="1" id="KW-0805">Transcription regulation</keyword>
<dbReference type="PROSITE" id="PS50977">
    <property type="entry name" value="HTH_TETR_2"/>
    <property type="match status" value="1"/>
</dbReference>
<dbReference type="InterPro" id="IPR009057">
    <property type="entry name" value="Homeodomain-like_sf"/>
</dbReference>
<dbReference type="GO" id="GO:0003700">
    <property type="term" value="F:DNA-binding transcription factor activity"/>
    <property type="evidence" value="ECO:0007669"/>
    <property type="project" value="TreeGrafter"/>
</dbReference>
<dbReference type="Pfam" id="PF00440">
    <property type="entry name" value="TetR_N"/>
    <property type="match status" value="1"/>
</dbReference>
<keyword evidence="2 4" id="KW-0238">DNA-binding</keyword>
<proteinExistence type="predicted"/>
<evidence type="ECO:0000313" key="6">
    <source>
        <dbReference type="EMBL" id="PIW15219.1"/>
    </source>
</evidence>
<dbReference type="GO" id="GO:0000976">
    <property type="term" value="F:transcription cis-regulatory region binding"/>
    <property type="evidence" value="ECO:0007669"/>
    <property type="project" value="TreeGrafter"/>
</dbReference>
<feature type="domain" description="HTH tetR-type" evidence="5">
    <location>
        <begin position="13"/>
        <end position="73"/>
    </location>
</feature>
<organism evidence="6 7">
    <name type="scientific">bacterium (Candidatus Blackallbacteria) CG17_big_fil_post_rev_8_21_14_2_50_48_46</name>
    <dbReference type="NCBI Taxonomy" id="2014261"/>
    <lineage>
        <taxon>Bacteria</taxon>
        <taxon>Candidatus Blackallbacteria</taxon>
    </lineage>
</organism>
<accession>A0A2M7G0L7</accession>
<comment type="caution">
    <text evidence="6">The sequence shown here is derived from an EMBL/GenBank/DDBJ whole genome shotgun (WGS) entry which is preliminary data.</text>
</comment>
<dbReference type="Gene3D" id="1.10.10.60">
    <property type="entry name" value="Homeodomain-like"/>
    <property type="match status" value="1"/>
</dbReference>
<evidence type="ECO:0000256" key="2">
    <source>
        <dbReference type="ARBA" id="ARBA00023125"/>
    </source>
</evidence>
<dbReference type="PANTHER" id="PTHR30055">
    <property type="entry name" value="HTH-TYPE TRANSCRIPTIONAL REGULATOR RUTR"/>
    <property type="match status" value="1"/>
</dbReference>
<evidence type="ECO:0000256" key="3">
    <source>
        <dbReference type="ARBA" id="ARBA00023163"/>
    </source>
</evidence>
<evidence type="ECO:0000259" key="5">
    <source>
        <dbReference type="PROSITE" id="PS50977"/>
    </source>
</evidence>
<dbReference type="InterPro" id="IPR036271">
    <property type="entry name" value="Tet_transcr_reg_TetR-rel_C_sf"/>
</dbReference>
<dbReference type="InterPro" id="IPR050109">
    <property type="entry name" value="HTH-type_TetR-like_transc_reg"/>
</dbReference>
<gene>
    <name evidence="6" type="ORF">COW36_17510</name>
</gene>
<evidence type="ECO:0000313" key="7">
    <source>
        <dbReference type="Proteomes" id="UP000231019"/>
    </source>
</evidence>
<dbReference type="InterPro" id="IPR001647">
    <property type="entry name" value="HTH_TetR"/>
</dbReference>
<keyword evidence="3" id="KW-0804">Transcription</keyword>
<name>A0A2M7G0L7_9BACT</name>
<protein>
    <recommendedName>
        <fullName evidence="5">HTH tetR-type domain-containing protein</fullName>
    </recommendedName>
</protein>
<reference evidence="6 7" key="1">
    <citation type="submission" date="2017-09" db="EMBL/GenBank/DDBJ databases">
        <title>Depth-based differentiation of microbial function through sediment-hosted aquifers and enrichment of novel symbionts in the deep terrestrial subsurface.</title>
        <authorList>
            <person name="Probst A.J."/>
            <person name="Ladd B."/>
            <person name="Jarett J.K."/>
            <person name="Geller-Mcgrath D.E."/>
            <person name="Sieber C.M."/>
            <person name="Emerson J.B."/>
            <person name="Anantharaman K."/>
            <person name="Thomas B.C."/>
            <person name="Malmstrom R."/>
            <person name="Stieglmeier M."/>
            <person name="Klingl A."/>
            <person name="Woyke T."/>
            <person name="Ryan C.M."/>
            <person name="Banfield J.F."/>
        </authorList>
    </citation>
    <scope>NUCLEOTIDE SEQUENCE [LARGE SCALE GENOMIC DNA]</scope>
    <source>
        <strain evidence="6">CG17_big_fil_post_rev_8_21_14_2_50_48_46</strain>
    </source>
</reference>
<dbReference type="Proteomes" id="UP000231019">
    <property type="component" value="Unassembled WGS sequence"/>
</dbReference>
<dbReference type="PANTHER" id="PTHR30055:SF234">
    <property type="entry name" value="HTH-TYPE TRANSCRIPTIONAL REGULATOR BETI"/>
    <property type="match status" value="1"/>
</dbReference>
<sequence>MNKLEQRRQEEREERRSAILATAQELFYNHGVRNVTIGQVADSLRLSRSLIYTYFKDLNHILCSAAFNALSLLHESFQETLKASASGSGVEGVSALGRTYIEFAFQHPEQYQSIQDFQGFSREGLSLNSPTESALDQQFKAELQGLNHLSHQINVLIADELSRGIKEGSIRSDLGDPLSVALSLWAQTSGLIQFCLLLEHSMLAQYQISRTEFLENGIRLIQQSIIKAP</sequence>
<dbReference type="EMBL" id="PFFQ01000053">
    <property type="protein sequence ID" value="PIW15219.1"/>
    <property type="molecule type" value="Genomic_DNA"/>
</dbReference>
<dbReference type="SUPFAM" id="SSF46689">
    <property type="entry name" value="Homeodomain-like"/>
    <property type="match status" value="1"/>
</dbReference>
<feature type="DNA-binding region" description="H-T-H motif" evidence="4">
    <location>
        <begin position="36"/>
        <end position="55"/>
    </location>
</feature>